<dbReference type="Proteomes" id="UP000660611">
    <property type="component" value="Unassembled WGS sequence"/>
</dbReference>
<keyword evidence="2" id="KW-1185">Reference proteome</keyword>
<protein>
    <submittedName>
        <fullName evidence="1">Uncharacterized protein</fullName>
    </submittedName>
</protein>
<comment type="caution">
    <text evidence="1">The sequence shown here is derived from an EMBL/GenBank/DDBJ whole genome shotgun (WGS) entry which is preliminary data.</text>
</comment>
<reference evidence="1" key="1">
    <citation type="submission" date="2021-01" db="EMBL/GenBank/DDBJ databases">
        <title>Whole genome shotgun sequence of Dactylosporangium siamense NBRC 106093.</title>
        <authorList>
            <person name="Komaki H."/>
            <person name="Tamura T."/>
        </authorList>
    </citation>
    <scope>NUCLEOTIDE SEQUENCE</scope>
    <source>
        <strain evidence="1">NBRC 106093</strain>
    </source>
</reference>
<accession>A0A919PZK9</accession>
<name>A0A919PZK9_9ACTN</name>
<organism evidence="1 2">
    <name type="scientific">Dactylosporangium siamense</name>
    <dbReference type="NCBI Taxonomy" id="685454"/>
    <lineage>
        <taxon>Bacteria</taxon>
        <taxon>Bacillati</taxon>
        <taxon>Actinomycetota</taxon>
        <taxon>Actinomycetes</taxon>
        <taxon>Micromonosporales</taxon>
        <taxon>Micromonosporaceae</taxon>
        <taxon>Dactylosporangium</taxon>
    </lineage>
</organism>
<proteinExistence type="predicted"/>
<dbReference type="RefSeq" id="WP_203853217.1">
    <property type="nucleotide sequence ID" value="NZ_BAAAVW010000025.1"/>
</dbReference>
<dbReference type="EMBL" id="BONQ01000157">
    <property type="protein sequence ID" value="GIG51608.1"/>
    <property type="molecule type" value="Genomic_DNA"/>
</dbReference>
<evidence type="ECO:0000313" key="2">
    <source>
        <dbReference type="Proteomes" id="UP000660611"/>
    </source>
</evidence>
<sequence>MFIVPTFPASVSPLPTAKVSRLTRTKPGSRAETDAVALSLLAVLADLPADSPDRPRVRSRLIELYVPIA</sequence>
<evidence type="ECO:0000313" key="1">
    <source>
        <dbReference type="EMBL" id="GIG51608.1"/>
    </source>
</evidence>
<dbReference type="AlphaFoldDB" id="A0A919PZK9"/>
<gene>
    <name evidence="1" type="ORF">Dsi01nite_096490</name>
</gene>